<dbReference type="Pfam" id="PF14749">
    <property type="entry name" value="Acyl-CoA_ox_N"/>
    <property type="match status" value="1"/>
</dbReference>
<sequence length="134" mass="14766">MAHADSRTLALQERSTALVAIHGSDPRADIVAERNRASFDATQLLHLLNGGKEKVERRAELARQVAATPWGDKKNRHFLSREEEYVGGLRAALGIWAKIQDEKLPLEDGLMMRQLVDWPGGLELHIGVGGLSPP</sequence>
<evidence type="ECO:0000313" key="3">
    <source>
        <dbReference type="Proteomes" id="UP000054498"/>
    </source>
</evidence>
<reference evidence="2 3" key="1">
    <citation type="journal article" date="2013" name="BMC Genomics">
        <title>Reconstruction of the lipid metabolism for the microalga Monoraphidium neglectum from its genome sequence reveals characteristics suitable for biofuel production.</title>
        <authorList>
            <person name="Bogen C."/>
            <person name="Al-Dilaimi A."/>
            <person name="Albersmeier A."/>
            <person name="Wichmann J."/>
            <person name="Grundmann M."/>
            <person name="Rupp O."/>
            <person name="Lauersen K.J."/>
            <person name="Blifernez-Klassen O."/>
            <person name="Kalinowski J."/>
            <person name="Goesmann A."/>
            <person name="Mussgnug J.H."/>
            <person name="Kruse O."/>
        </authorList>
    </citation>
    <scope>NUCLEOTIDE SEQUENCE [LARGE SCALE GENOMIC DNA]</scope>
    <source>
        <strain evidence="2 3">SAG 48.87</strain>
    </source>
</reference>
<dbReference type="STRING" id="145388.A0A0D2M6S3"/>
<dbReference type="Proteomes" id="UP000054498">
    <property type="component" value="Unassembled WGS sequence"/>
</dbReference>
<keyword evidence="3" id="KW-1185">Reference proteome</keyword>
<dbReference type="EMBL" id="KK101963">
    <property type="protein sequence ID" value="KIY99084.1"/>
    <property type="molecule type" value="Genomic_DNA"/>
</dbReference>
<dbReference type="GO" id="GO:0050660">
    <property type="term" value="F:flavin adenine dinucleotide binding"/>
    <property type="evidence" value="ECO:0007669"/>
    <property type="project" value="InterPro"/>
</dbReference>
<protein>
    <submittedName>
        <fullName evidence="2">Acyl-CoA oxidase</fullName>
        <ecNumber evidence="2">1.3.3.6</ecNumber>
    </submittedName>
</protein>
<dbReference type="InterPro" id="IPR037069">
    <property type="entry name" value="AcylCoA_DH/ox_N_sf"/>
</dbReference>
<gene>
    <name evidence="2" type="ORF">MNEG_8881</name>
</gene>
<dbReference type="EC" id="1.3.3.6" evidence="2"/>
<dbReference type="GO" id="GO:0003997">
    <property type="term" value="F:acyl-CoA oxidase activity"/>
    <property type="evidence" value="ECO:0007669"/>
    <property type="project" value="UniProtKB-EC"/>
</dbReference>
<organism evidence="2 3">
    <name type="scientific">Monoraphidium neglectum</name>
    <dbReference type="NCBI Taxonomy" id="145388"/>
    <lineage>
        <taxon>Eukaryota</taxon>
        <taxon>Viridiplantae</taxon>
        <taxon>Chlorophyta</taxon>
        <taxon>core chlorophytes</taxon>
        <taxon>Chlorophyceae</taxon>
        <taxon>CS clade</taxon>
        <taxon>Sphaeropleales</taxon>
        <taxon>Selenastraceae</taxon>
        <taxon>Monoraphidium</taxon>
    </lineage>
</organism>
<dbReference type="OrthoDB" id="538336at2759"/>
<feature type="domain" description="Acyl-coenzyme A oxidase N-terminal" evidence="1">
    <location>
        <begin position="42"/>
        <end position="127"/>
    </location>
</feature>
<dbReference type="InterPro" id="IPR029320">
    <property type="entry name" value="Acyl-CoA_ox_N"/>
</dbReference>
<name>A0A0D2M6S3_9CHLO</name>
<dbReference type="Gene3D" id="1.10.540.10">
    <property type="entry name" value="Acyl-CoA dehydrogenase/oxidase, N-terminal domain"/>
    <property type="match status" value="1"/>
</dbReference>
<dbReference type="AlphaFoldDB" id="A0A0D2M6S3"/>
<dbReference type="KEGG" id="mng:MNEG_8881"/>
<evidence type="ECO:0000313" key="2">
    <source>
        <dbReference type="EMBL" id="KIY99084.1"/>
    </source>
</evidence>
<dbReference type="RefSeq" id="XP_013898104.1">
    <property type="nucleotide sequence ID" value="XM_014042650.1"/>
</dbReference>
<proteinExistence type="predicted"/>
<accession>A0A0D2M6S3</accession>
<dbReference type="GeneID" id="25741756"/>
<evidence type="ECO:0000259" key="1">
    <source>
        <dbReference type="Pfam" id="PF14749"/>
    </source>
</evidence>
<keyword evidence="2" id="KW-0560">Oxidoreductase</keyword>